<feature type="domain" description="Aminoglycoside phosphotransferase" evidence="1">
    <location>
        <begin position="135"/>
        <end position="164"/>
    </location>
</feature>
<evidence type="ECO:0000313" key="3">
    <source>
        <dbReference type="Proteomes" id="UP000193922"/>
    </source>
</evidence>
<keyword evidence="3" id="KW-1185">Reference proteome</keyword>
<dbReference type="AlphaFoldDB" id="A0A1Y1VV56"/>
<dbReference type="SUPFAM" id="SSF56112">
    <property type="entry name" value="Protein kinase-like (PK-like)"/>
    <property type="match status" value="1"/>
</dbReference>
<proteinExistence type="predicted"/>
<dbReference type="Gene3D" id="3.90.1200.10">
    <property type="match status" value="1"/>
</dbReference>
<organism evidence="2 3">
    <name type="scientific">Linderina pennispora</name>
    <dbReference type="NCBI Taxonomy" id="61395"/>
    <lineage>
        <taxon>Eukaryota</taxon>
        <taxon>Fungi</taxon>
        <taxon>Fungi incertae sedis</taxon>
        <taxon>Zoopagomycota</taxon>
        <taxon>Kickxellomycotina</taxon>
        <taxon>Kickxellomycetes</taxon>
        <taxon>Kickxellales</taxon>
        <taxon>Kickxellaceae</taxon>
        <taxon>Linderina</taxon>
    </lineage>
</organism>
<protein>
    <recommendedName>
        <fullName evidence="1">Aminoglycoside phosphotransferase domain-containing protein</fullName>
    </recommendedName>
</protein>
<reference evidence="2 3" key="1">
    <citation type="submission" date="2016-07" db="EMBL/GenBank/DDBJ databases">
        <title>Pervasive Adenine N6-methylation of Active Genes in Fungi.</title>
        <authorList>
            <consortium name="DOE Joint Genome Institute"/>
            <person name="Mondo S.J."/>
            <person name="Dannebaum R.O."/>
            <person name="Kuo R.C."/>
            <person name="Labutti K."/>
            <person name="Haridas S."/>
            <person name="Kuo A."/>
            <person name="Salamov A."/>
            <person name="Ahrendt S.R."/>
            <person name="Lipzen A."/>
            <person name="Sullivan W."/>
            <person name="Andreopoulos W.B."/>
            <person name="Clum A."/>
            <person name="Lindquist E."/>
            <person name="Daum C."/>
            <person name="Ramamoorthy G.K."/>
            <person name="Gryganskyi A."/>
            <person name="Culley D."/>
            <person name="Magnuson J.K."/>
            <person name="James T.Y."/>
            <person name="O'Malley M.A."/>
            <person name="Stajich J.E."/>
            <person name="Spatafora J.W."/>
            <person name="Visel A."/>
            <person name="Grigoriev I.V."/>
        </authorList>
    </citation>
    <scope>NUCLEOTIDE SEQUENCE [LARGE SCALE GENOMIC DNA]</scope>
    <source>
        <strain evidence="2 3">ATCC 12442</strain>
    </source>
</reference>
<dbReference type="PANTHER" id="PTHR21310">
    <property type="entry name" value="AMINOGLYCOSIDE PHOSPHOTRANSFERASE-RELATED-RELATED"/>
    <property type="match status" value="1"/>
</dbReference>
<dbReference type="PANTHER" id="PTHR21310:SF15">
    <property type="entry name" value="AMINOGLYCOSIDE PHOSPHOTRANSFERASE DOMAIN-CONTAINING PROTEIN"/>
    <property type="match status" value="1"/>
</dbReference>
<evidence type="ECO:0000259" key="1">
    <source>
        <dbReference type="Pfam" id="PF01636"/>
    </source>
</evidence>
<dbReference type="GeneID" id="63799969"/>
<comment type="caution">
    <text evidence="2">The sequence shown here is derived from an EMBL/GenBank/DDBJ whole genome shotgun (WGS) entry which is preliminary data.</text>
</comment>
<dbReference type="InterPro" id="IPR002575">
    <property type="entry name" value="Aminoglycoside_PTrfase"/>
</dbReference>
<dbReference type="InterPro" id="IPR011009">
    <property type="entry name" value="Kinase-like_dom_sf"/>
</dbReference>
<sequence>MDVKYSIDSDNVFIRSDAILQFSRAHDLYKKYFKKEPNHIRLIHCDGPINIYEVDDKILKIHPKSGYEASVIRYLNKEGFSLAPKLYFYGDDHMFIQKIEGETMFEAYDKMSPEQINMIFSQLNSAIGILKQKNVTHGDLMPTNIMVCGDKLVGIIDWERSIVGSLDDVERRGFMKAEHMGFAWWSEKMSQLDNLNK</sequence>
<dbReference type="Pfam" id="PF01636">
    <property type="entry name" value="APH"/>
    <property type="match status" value="1"/>
</dbReference>
<gene>
    <name evidence="2" type="ORF">DL89DRAFT_130955</name>
</gene>
<dbReference type="Proteomes" id="UP000193922">
    <property type="component" value="Unassembled WGS sequence"/>
</dbReference>
<evidence type="ECO:0000313" key="2">
    <source>
        <dbReference type="EMBL" id="ORX65181.1"/>
    </source>
</evidence>
<dbReference type="EMBL" id="MCFD01000041">
    <property type="protein sequence ID" value="ORX65181.1"/>
    <property type="molecule type" value="Genomic_DNA"/>
</dbReference>
<accession>A0A1Y1VV56</accession>
<dbReference type="OrthoDB" id="5598852at2759"/>
<name>A0A1Y1VV56_9FUNG</name>
<dbReference type="InterPro" id="IPR051678">
    <property type="entry name" value="AGP_Transferase"/>
</dbReference>
<dbReference type="RefSeq" id="XP_040739502.1">
    <property type="nucleotide sequence ID" value="XM_040883321.1"/>
</dbReference>